<dbReference type="InterPro" id="IPR036770">
    <property type="entry name" value="Ankyrin_rpt-contain_sf"/>
</dbReference>
<feature type="region of interest" description="Disordered" evidence="1">
    <location>
        <begin position="51"/>
        <end position="71"/>
    </location>
</feature>
<organism evidence="2 3">
    <name type="scientific">Penicillium camemberti (strain FM 013)</name>
    <dbReference type="NCBI Taxonomy" id="1429867"/>
    <lineage>
        <taxon>Eukaryota</taxon>
        <taxon>Fungi</taxon>
        <taxon>Dikarya</taxon>
        <taxon>Ascomycota</taxon>
        <taxon>Pezizomycotina</taxon>
        <taxon>Eurotiomycetes</taxon>
        <taxon>Eurotiomycetidae</taxon>
        <taxon>Eurotiales</taxon>
        <taxon>Aspergillaceae</taxon>
        <taxon>Penicillium</taxon>
    </lineage>
</organism>
<evidence type="ECO:0000313" key="3">
    <source>
        <dbReference type="Proteomes" id="UP000053732"/>
    </source>
</evidence>
<proteinExistence type="predicted"/>
<evidence type="ECO:0000313" key="2">
    <source>
        <dbReference type="EMBL" id="CRL26868.1"/>
    </source>
</evidence>
<sequence length="573" mass="65380">MSLQSFDMNDDAYDIASDIDGMVQVASDEHSATSLILANLVARRMREFQENDDDFTGSGTAPTDLLSSLSSNDTDEVSHEFLRSIAYSMDLTTMPEDLLLLVLPMLLHVDTNLPTPEDLHALHEFAEASPMHREHVETWLRSEPAQSTLEQVFKPWMNYYSFKPAYQCRDEIAAYRASRGGFGFNYANYDQNGRSFLHAAIEGGDAESVMFIVAILLKGNLDPRHFPTSIDGMSIPHHVALMHDNDVFRGVIEFLEDAGYPLSVWNDDGLKLELCSFITADMAERLLSKGFNITKLPRNTLPMYLPDEDNPEYDSGEEWNRDAGYGDPIIRGEDFDPENDKLDPKSIPYDTIGVNPIELHPTSRTIWHRAIENPQGPRILDWLLDHSYTQPGCRTDFDRDTGETALVAGARGGEPAGIDWFCQHCDPMAGRVRSSQDTEGDETAGAYALQVAAHNLRPHCDVIFKRLLRHVDHKFYWDVSMIKGLYWLIIKNYRDMYQRLEDHKEPGRERAQQMALLRSLTSAKTRALNNRLEPFWDRWGSSEQRNWLIQYCTILRLNFLVKDLSSDVWNDSD</sequence>
<dbReference type="Gene3D" id="1.25.40.20">
    <property type="entry name" value="Ankyrin repeat-containing domain"/>
    <property type="match status" value="1"/>
</dbReference>
<gene>
    <name evidence="2" type="ORF">PCAMFM013_S020g000027</name>
</gene>
<accession>A0A0G4PL38</accession>
<name>A0A0G4PL38_PENC3</name>
<dbReference type="EMBL" id="HG793153">
    <property type="protein sequence ID" value="CRL26868.1"/>
    <property type="molecule type" value="Genomic_DNA"/>
</dbReference>
<protein>
    <submittedName>
        <fullName evidence="2">Ankyrin repeat-containing domain</fullName>
    </submittedName>
</protein>
<dbReference type="Proteomes" id="UP000053732">
    <property type="component" value="Unassembled WGS sequence"/>
</dbReference>
<dbReference type="SUPFAM" id="SSF48403">
    <property type="entry name" value="Ankyrin repeat"/>
    <property type="match status" value="1"/>
</dbReference>
<evidence type="ECO:0000256" key="1">
    <source>
        <dbReference type="SAM" id="MobiDB-lite"/>
    </source>
</evidence>
<keyword evidence="3" id="KW-1185">Reference proteome</keyword>
<reference evidence="2 3" key="1">
    <citation type="journal article" date="2014" name="Nat. Commun.">
        <title>Multiple recent horizontal transfers of a large genomic region in cheese making fungi.</title>
        <authorList>
            <person name="Cheeseman K."/>
            <person name="Ropars J."/>
            <person name="Renault P."/>
            <person name="Dupont J."/>
            <person name="Gouzy J."/>
            <person name="Branca A."/>
            <person name="Abraham A.L."/>
            <person name="Ceppi M."/>
            <person name="Conseiller E."/>
            <person name="Debuchy R."/>
            <person name="Malagnac F."/>
            <person name="Goarin A."/>
            <person name="Silar P."/>
            <person name="Lacoste S."/>
            <person name="Sallet E."/>
            <person name="Bensimon A."/>
            <person name="Giraud T."/>
            <person name="Brygoo Y."/>
        </authorList>
    </citation>
    <scope>NUCLEOTIDE SEQUENCE [LARGE SCALE GENOMIC DNA]</scope>
    <source>
        <strain evidence="3">FM 013</strain>
    </source>
</reference>
<dbReference type="AlphaFoldDB" id="A0A0G4PL38"/>